<comment type="subcellular location">
    <subcellularLocation>
        <location evidence="8">Cytoplasm</location>
    </subcellularLocation>
</comment>
<name>A0A2T2XKA6_9FIRM</name>
<comment type="subunit">
    <text evidence="8">Tetramer of two alpha and two beta subunits.</text>
</comment>
<dbReference type="PANTHER" id="PTHR30075">
    <property type="entry name" value="GLYCYL-TRNA SYNTHETASE"/>
    <property type="match status" value="1"/>
</dbReference>
<dbReference type="AlphaFoldDB" id="A0A2T2XKA6"/>
<dbReference type="EC" id="6.1.1.14" evidence="8"/>
<evidence type="ECO:0000256" key="5">
    <source>
        <dbReference type="ARBA" id="ARBA00022917"/>
    </source>
</evidence>
<dbReference type="InterPro" id="IPR006194">
    <property type="entry name" value="Gly-tRNA-synth_heterodimer"/>
</dbReference>
<evidence type="ECO:0000313" key="9">
    <source>
        <dbReference type="EMBL" id="PSR34932.1"/>
    </source>
</evidence>
<dbReference type="EMBL" id="PXYW01000005">
    <property type="protein sequence ID" value="PSR34932.1"/>
    <property type="molecule type" value="Genomic_DNA"/>
</dbReference>
<reference evidence="9 10" key="1">
    <citation type="journal article" date="2014" name="BMC Genomics">
        <title>Comparison of environmental and isolate Sulfobacillus genomes reveals diverse carbon, sulfur, nitrogen, and hydrogen metabolisms.</title>
        <authorList>
            <person name="Justice N.B."/>
            <person name="Norman A."/>
            <person name="Brown C.T."/>
            <person name="Singh A."/>
            <person name="Thomas B.C."/>
            <person name="Banfield J.F."/>
        </authorList>
    </citation>
    <scope>NUCLEOTIDE SEQUENCE [LARGE SCALE GENOMIC DNA]</scope>
    <source>
        <strain evidence="9">AMDSBA4</strain>
    </source>
</reference>
<dbReference type="PRINTS" id="PR01045">
    <property type="entry name" value="TRNASYNTHGB"/>
</dbReference>
<accession>A0A2T2XKA6</accession>
<keyword evidence="5 8" id="KW-0648">Protein biosynthesis</keyword>
<comment type="similarity">
    <text evidence="1 8">Belongs to the class-II aminoacyl-tRNA synthetase family.</text>
</comment>
<keyword evidence="2 8" id="KW-0436">Ligase</keyword>
<comment type="caution">
    <text evidence="9">The sequence shown here is derived from an EMBL/GenBank/DDBJ whole genome shotgun (WGS) entry which is preliminary data.</text>
</comment>
<keyword evidence="4 8" id="KW-0067">ATP-binding</keyword>
<dbReference type="GO" id="GO:0004820">
    <property type="term" value="F:glycine-tRNA ligase activity"/>
    <property type="evidence" value="ECO:0007669"/>
    <property type="project" value="UniProtKB-UniRule"/>
</dbReference>
<keyword evidence="8" id="KW-0963">Cytoplasm</keyword>
<dbReference type="GO" id="GO:0005829">
    <property type="term" value="C:cytosol"/>
    <property type="evidence" value="ECO:0007669"/>
    <property type="project" value="TreeGrafter"/>
</dbReference>
<dbReference type="NCBIfam" id="TIGR00211">
    <property type="entry name" value="glyS"/>
    <property type="match status" value="1"/>
</dbReference>
<keyword evidence="6 8" id="KW-0030">Aminoacyl-tRNA synthetase</keyword>
<sequence length="682" mass="77205">MTAVRFFVEIGVEEMPSQYVRPILESLTQGISNGLIGSRLYHEPLSSHATPRRLVIWGTVLAQQTPKQTVVKGPLLSVAYDSEGRQTAALEGFCRRVGLDPEKLHDIEDNGKRYLAATISEAMHRANAILPEVLSQAFQALPLPRSMRWGVGDYRFIRPVRWIALWIGEELVPWTLAGVPSQAITYGNRTDHPESLPYKDPDHYWSCLEEGRVILPFETRKQQIVEQGQQLAQKVGGHVDWDSELLEEVSNLVEWPTPFLGSFDEQYLAVPAPVLVTSMKVHQRYFPVYDNRGKLLPAFIGVRNGIGDRLDLVVRGNQKVLRARLADAQYFFNLDRAAPLSDHLPALKQVIFHAKMGSYGEKLERMHHVWHETQGWWDLDPAEAAVADQVIDLYKTDLLTHVVQEFPELEGEMGAIYARLEGESPLIADAIGEQYRPKSPTDSIPATRLGQWLVLMDRLDTLVLAYAAGLKPSGSEDPFALRRAALAVGRVVSEVDASLLRNRTVREMIRKVAHLHQISDSVVDDVYELVVQRLANYLQSEFSSALIQAALRAPQPWNRLRDRIRWMMELTQDEAWTSVAQAFKRAHRVLQTDWGEPLAVELADLRTPVEQNLWLAVKDLESENFSPEAWWNAAKEVAIAIHAVFDQVLVMDPDATVKQRRLSLLRRANQGLGRYFDLSVVE</sequence>
<evidence type="ECO:0000256" key="1">
    <source>
        <dbReference type="ARBA" id="ARBA00008226"/>
    </source>
</evidence>
<dbReference type="GO" id="GO:0006426">
    <property type="term" value="P:glycyl-tRNA aminoacylation"/>
    <property type="evidence" value="ECO:0007669"/>
    <property type="project" value="UniProtKB-UniRule"/>
</dbReference>
<comment type="catalytic activity">
    <reaction evidence="7 8">
        <text>tRNA(Gly) + glycine + ATP = glycyl-tRNA(Gly) + AMP + diphosphate</text>
        <dbReference type="Rhea" id="RHEA:16013"/>
        <dbReference type="Rhea" id="RHEA-COMP:9664"/>
        <dbReference type="Rhea" id="RHEA-COMP:9683"/>
        <dbReference type="ChEBI" id="CHEBI:30616"/>
        <dbReference type="ChEBI" id="CHEBI:33019"/>
        <dbReference type="ChEBI" id="CHEBI:57305"/>
        <dbReference type="ChEBI" id="CHEBI:78442"/>
        <dbReference type="ChEBI" id="CHEBI:78522"/>
        <dbReference type="ChEBI" id="CHEBI:456215"/>
        <dbReference type="EC" id="6.1.1.14"/>
    </reaction>
</comment>
<dbReference type="Pfam" id="PF02092">
    <property type="entry name" value="tRNA_synt_2f"/>
    <property type="match status" value="1"/>
</dbReference>
<organism evidence="9 10">
    <name type="scientific">Sulfobacillus benefaciens</name>
    <dbReference type="NCBI Taxonomy" id="453960"/>
    <lineage>
        <taxon>Bacteria</taxon>
        <taxon>Bacillati</taxon>
        <taxon>Bacillota</taxon>
        <taxon>Clostridia</taxon>
        <taxon>Eubacteriales</taxon>
        <taxon>Clostridiales Family XVII. Incertae Sedis</taxon>
        <taxon>Sulfobacillus</taxon>
    </lineage>
</organism>
<dbReference type="PROSITE" id="PS50861">
    <property type="entry name" value="AA_TRNA_LIGASE_II_GLYAB"/>
    <property type="match status" value="1"/>
</dbReference>
<dbReference type="PANTHER" id="PTHR30075:SF2">
    <property type="entry name" value="GLYCINE--TRNA LIGASE, CHLOROPLASTIC_MITOCHONDRIAL 2"/>
    <property type="match status" value="1"/>
</dbReference>
<dbReference type="HAMAP" id="MF_00255">
    <property type="entry name" value="Gly_tRNA_synth_beta"/>
    <property type="match status" value="1"/>
</dbReference>
<keyword evidence="3 8" id="KW-0547">Nucleotide-binding</keyword>
<protein>
    <recommendedName>
        <fullName evidence="8">Glycine--tRNA ligase beta subunit</fullName>
        <ecNumber evidence="8">6.1.1.14</ecNumber>
    </recommendedName>
    <alternativeName>
        <fullName evidence="8">Glycyl-tRNA synthetase beta subunit</fullName>
        <shortName evidence="8">GlyRS</shortName>
    </alternativeName>
</protein>
<proteinExistence type="inferred from homology"/>
<evidence type="ECO:0000256" key="2">
    <source>
        <dbReference type="ARBA" id="ARBA00022598"/>
    </source>
</evidence>
<evidence type="ECO:0000256" key="7">
    <source>
        <dbReference type="ARBA" id="ARBA00047937"/>
    </source>
</evidence>
<dbReference type="Proteomes" id="UP000242972">
    <property type="component" value="Unassembled WGS sequence"/>
</dbReference>
<evidence type="ECO:0000256" key="3">
    <source>
        <dbReference type="ARBA" id="ARBA00022741"/>
    </source>
</evidence>
<evidence type="ECO:0000256" key="6">
    <source>
        <dbReference type="ARBA" id="ARBA00023146"/>
    </source>
</evidence>
<evidence type="ECO:0000313" key="10">
    <source>
        <dbReference type="Proteomes" id="UP000242972"/>
    </source>
</evidence>
<dbReference type="InterPro" id="IPR015944">
    <property type="entry name" value="Gly-tRNA-synth_bsu"/>
</dbReference>
<evidence type="ECO:0000256" key="4">
    <source>
        <dbReference type="ARBA" id="ARBA00022840"/>
    </source>
</evidence>
<dbReference type="GO" id="GO:0005524">
    <property type="term" value="F:ATP binding"/>
    <property type="evidence" value="ECO:0007669"/>
    <property type="project" value="UniProtKB-UniRule"/>
</dbReference>
<gene>
    <name evidence="8" type="primary">glyS</name>
    <name evidence="9" type="ORF">C7B46_03190</name>
</gene>
<evidence type="ECO:0000256" key="8">
    <source>
        <dbReference type="HAMAP-Rule" id="MF_00255"/>
    </source>
</evidence>